<dbReference type="AlphaFoldDB" id="A0A9P4KB17"/>
<reference evidence="3" key="1">
    <citation type="journal article" date="2020" name="Stud. Mycol.">
        <title>101 Dothideomycetes genomes: A test case for predicting lifestyles and emergence of pathogens.</title>
        <authorList>
            <person name="Haridas S."/>
            <person name="Albert R."/>
            <person name="Binder M."/>
            <person name="Bloem J."/>
            <person name="LaButti K."/>
            <person name="Salamov A."/>
            <person name="Andreopoulos B."/>
            <person name="Baker S."/>
            <person name="Barry K."/>
            <person name="Bills G."/>
            <person name="Bluhm B."/>
            <person name="Cannon C."/>
            <person name="Castanera R."/>
            <person name="Culley D."/>
            <person name="Daum C."/>
            <person name="Ezra D."/>
            <person name="Gonzalez J."/>
            <person name="Henrissat B."/>
            <person name="Kuo A."/>
            <person name="Liang C."/>
            <person name="Lipzen A."/>
            <person name="Lutzoni F."/>
            <person name="Magnuson J."/>
            <person name="Mondo S."/>
            <person name="Nolan M."/>
            <person name="Ohm R."/>
            <person name="Pangilinan J."/>
            <person name="Park H.-J."/>
            <person name="Ramirez L."/>
            <person name="Alfaro M."/>
            <person name="Sun H."/>
            <person name="Tritt A."/>
            <person name="Yoshinaga Y."/>
            <person name="Zwiers L.-H."/>
            <person name="Turgeon B."/>
            <person name="Goodwin S."/>
            <person name="Spatafora J."/>
            <person name="Crous P."/>
            <person name="Grigoriev I."/>
        </authorList>
    </citation>
    <scope>NUCLEOTIDE SEQUENCE [LARGE SCALE GENOMIC DNA]</scope>
    <source>
        <strain evidence="3">CBS 304.66</strain>
    </source>
</reference>
<sequence>MAASASRLNSAPGSPYRPALVKDAGELYHCVAHPLTRREGESNHRTSPVSRGLMEIREQGNENVYGAGQLPYALCQLAPRSLCEVRRRRSPTCAIKRQWYTLDLSVLLFPRPDSRCRFPAAEGGTLHSIQCGNSQDTTRVSETDRNRHGAQPVH</sequence>
<keyword evidence="3" id="KW-1185">Reference proteome</keyword>
<feature type="region of interest" description="Disordered" evidence="1">
    <location>
        <begin position="129"/>
        <end position="154"/>
    </location>
</feature>
<organism evidence="2 3">
    <name type="scientific">Lojkania enalia</name>
    <dbReference type="NCBI Taxonomy" id="147567"/>
    <lineage>
        <taxon>Eukaryota</taxon>
        <taxon>Fungi</taxon>
        <taxon>Dikarya</taxon>
        <taxon>Ascomycota</taxon>
        <taxon>Pezizomycotina</taxon>
        <taxon>Dothideomycetes</taxon>
        <taxon>Pleosporomycetidae</taxon>
        <taxon>Pleosporales</taxon>
        <taxon>Pleosporales incertae sedis</taxon>
        <taxon>Lojkania</taxon>
    </lineage>
</organism>
<protein>
    <submittedName>
        <fullName evidence="2">Uncharacterized protein</fullName>
    </submittedName>
</protein>
<proteinExistence type="predicted"/>
<evidence type="ECO:0000313" key="3">
    <source>
        <dbReference type="Proteomes" id="UP000800093"/>
    </source>
</evidence>
<name>A0A9P4KB17_9PLEO</name>
<evidence type="ECO:0000313" key="2">
    <source>
        <dbReference type="EMBL" id="KAF2265974.1"/>
    </source>
</evidence>
<gene>
    <name evidence="2" type="ORF">CC78DRAFT_532062</name>
</gene>
<evidence type="ECO:0000256" key="1">
    <source>
        <dbReference type="SAM" id="MobiDB-lite"/>
    </source>
</evidence>
<comment type="caution">
    <text evidence="2">The sequence shown here is derived from an EMBL/GenBank/DDBJ whole genome shotgun (WGS) entry which is preliminary data.</text>
</comment>
<accession>A0A9P4KB17</accession>
<dbReference type="EMBL" id="ML986602">
    <property type="protein sequence ID" value="KAF2265974.1"/>
    <property type="molecule type" value="Genomic_DNA"/>
</dbReference>
<feature type="compositionally biased region" description="Polar residues" evidence="1">
    <location>
        <begin position="129"/>
        <end position="138"/>
    </location>
</feature>
<dbReference type="Proteomes" id="UP000800093">
    <property type="component" value="Unassembled WGS sequence"/>
</dbReference>